<reference evidence="1" key="1">
    <citation type="submission" date="2021-03" db="EMBL/GenBank/DDBJ databases">
        <authorList>
            <consortium name="DOE Joint Genome Institute"/>
            <person name="Ahrendt S."/>
            <person name="Looney B.P."/>
            <person name="Miyauchi S."/>
            <person name="Morin E."/>
            <person name="Drula E."/>
            <person name="Courty P.E."/>
            <person name="Chicoki N."/>
            <person name="Fauchery L."/>
            <person name="Kohler A."/>
            <person name="Kuo A."/>
            <person name="Labutti K."/>
            <person name="Pangilinan J."/>
            <person name="Lipzen A."/>
            <person name="Riley R."/>
            <person name="Andreopoulos W."/>
            <person name="He G."/>
            <person name="Johnson J."/>
            <person name="Barry K.W."/>
            <person name="Grigoriev I.V."/>
            <person name="Nagy L."/>
            <person name="Hibbett D."/>
            <person name="Henrissat B."/>
            <person name="Matheny P.B."/>
            <person name="Labbe J."/>
            <person name="Martin F."/>
        </authorList>
    </citation>
    <scope>NUCLEOTIDE SEQUENCE</scope>
    <source>
        <strain evidence="1">HHB10654</strain>
    </source>
</reference>
<accession>A0ACB8TE59</accession>
<sequence>DYYALLGVTRSASPASIKTAYHHALLRLHPDKQVATQQPGLDAATEHIDIGGIKDAFVTLSTPALRAAYDRELGARAEPKGPRPAQVISLEEFVEAEGEWTHACRCGGVYRITEAEMEKGQHLVGCGGCSEVVWAGYEAVEDE</sequence>
<proteinExistence type="predicted"/>
<comment type="caution">
    <text evidence="1">The sequence shown here is derived from an EMBL/GenBank/DDBJ whole genome shotgun (WGS) entry which is preliminary data.</text>
</comment>
<gene>
    <name evidence="1" type="ORF">BV25DRAFT_1797002</name>
</gene>
<protein>
    <submittedName>
        <fullName evidence="1">Uncharacterized protein</fullName>
    </submittedName>
</protein>
<feature type="non-terminal residue" evidence="1">
    <location>
        <position position="1"/>
    </location>
</feature>
<dbReference type="EMBL" id="MU277192">
    <property type="protein sequence ID" value="KAI0066736.1"/>
    <property type="molecule type" value="Genomic_DNA"/>
</dbReference>
<keyword evidence="2" id="KW-1185">Reference proteome</keyword>
<reference evidence="1" key="2">
    <citation type="journal article" date="2022" name="New Phytol.">
        <title>Evolutionary transition to the ectomycorrhizal habit in the genomes of a hyperdiverse lineage of mushroom-forming fungi.</title>
        <authorList>
            <person name="Looney B."/>
            <person name="Miyauchi S."/>
            <person name="Morin E."/>
            <person name="Drula E."/>
            <person name="Courty P.E."/>
            <person name="Kohler A."/>
            <person name="Kuo A."/>
            <person name="LaButti K."/>
            <person name="Pangilinan J."/>
            <person name="Lipzen A."/>
            <person name="Riley R."/>
            <person name="Andreopoulos W."/>
            <person name="He G."/>
            <person name="Johnson J."/>
            <person name="Nolan M."/>
            <person name="Tritt A."/>
            <person name="Barry K.W."/>
            <person name="Grigoriev I.V."/>
            <person name="Nagy L.G."/>
            <person name="Hibbett D."/>
            <person name="Henrissat B."/>
            <person name="Matheny P.B."/>
            <person name="Labbe J."/>
            <person name="Martin F.M."/>
        </authorList>
    </citation>
    <scope>NUCLEOTIDE SEQUENCE</scope>
    <source>
        <strain evidence="1">HHB10654</strain>
    </source>
</reference>
<name>A0ACB8TE59_9AGAM</name>
<evidence type="ECO:0000313" key="2">
    <source>
        <dbReference type="Proteomes" id="UP000814140"/>
    </source>
</evidence>
<organism evidence="1 2">
    <name type="scientific">Artomyces pyxidatus</name>
    <dbReference type="NCBI Taxonomy" id="48021"/>
    <lineage>
        <taxon>Eukaryota</taxon>
        <taxon>Fungi</taxon>
        <taxon>Dikarya</taxon>
        <taxon>Basidiomycota</taxon>
        <taxon>Agaricomycotina</taxon>
        <taxon>Agaricomycetes</taxon>
        <taxon>Russulales</taxon>
        <taxon>Auriscalpiaceae</taxon>
        <taxon>Artomyces</taxon>
    </lineage>
</organism>
<dbReference type="Proteomes" id="UP000814140">
    <property type="component" value="Unassembled WGS sequence"/>
</dbReference>
<evidence type="ECO:0000313" key="1">
    <source>
        <dbReference type="EMBL" id="KAI0066736.1"/>
    </source>
</evidence>